<dbReference type="EMBL" id="BAABEZ010000022">
    <property type="protein sequence ID" value="GAA4454378.1"/>
    <property type="molecule type" value="Genomic_DNA"/>
</dbReference>
<organism evidence="5 6">
    <name type="scientific">Rurimicrobium arvi</name>
    <dbReference type="NCBI Taxonomy" id="2049916"/>
    <lineage>
        <taxon>Bacteria</taxon>
        <taxon>Pseudomonadati</taxon>
        <taxon>Bacteroidota</taxon>
        <taxon>Chitinophagia</taxon>
        <taxon>Chitinophagales</taxon>
        <taxon>Chitinophagaceae</taxon>
        <taxon>Rurimicrobium</taxon>
    </lineage>
</organism>
<dbReference type="PANTHER" id="PTHR37690">
    <property type="entry name" value="CHORISMATE DEHYDRATASE"/>
    <property type="match status" value="1"/>
</dbReference>
<keyword evidence="2 4" id="KW-0474">Menaquinone biosynthesis</keyword>
<evidence type="ECO:0000256" key="3">
    <source>
        <dbReference type="ARBA" id="ARBA00023239"/>
    </source>
</evidence>
<dbReference type="CDD" id="cd13634">
    <property type="entry name" value="PBP2_Sco4506"/>
    <property type="match status" value="1"/>
</dbReference>
<keyword evidence="3 4" id="KW-0456">Lyase</keyword>
<sequence>MSFYPLWQTIFAHKCNLLADKIKVGAVSYLNTKPLLYGLSRPPVIDYIELSTAYPSQLARQLRDGEIDVALLPVAAMQEIPGAHIVSDYGIAAEANVVSVAVFSQVPMAEIEEVILDYQSRTSVRLTRLLFEEHWKKPVRFIPASENFIGEIRGNRAGVIIGDRALQQLPNFPYNYDLSKAWTELTGLPFVFAAWVANKPLPEDFIDRFNEANRMGLDHIDEIADQYAVPYYSLKTYYNDNICYRLDAEKRKGLALFLEKIKE</sequence>
<evidence type="ECO:0000256" key="1">
    <source>
        <dbReference type="ARBA" id="ARBA00004863"/>
    </source>
</evidence>
<comment type="caution">
    <text evidence="5">The sequence shown here is derived from an EMBL/GenBank/DDBJ whole genome shotgun (WGS) entry which is preliminary data.</text>
</comment>
<evidence type="ECO:0000256" key="2">
    <source>
        <dbReference type="ARBA" id="ARBA00022428"/>
    </source>
</evidence>
<evidence type="ECO:0000313" key="5">
    <source>
        <dbReference type="EMBL" id="GAA4454378.1"/>
    </source>
</evidence>
<dbReference type="Gene3D" id="3.40.190.10">
    <property type="entry name" value="Periplasmic binding protein-like II"/>
    <property type="match status" value="2"/>
</dbReference>
<proteinExistence type="inferred from homology"/>
<dbReference type="Pfam" id="PF02621">
    <property type="entry name" value="VitK2_biosynth"/>
    <property type="match status" value="1"/>
</dbReference>
<reference evidence="6" key="1">
    <citation type="journal article" date="2019" name="Int. J. Syst. Evol. Microbiol.">
        <title>The Global Catalogue of Microorganisms (GCM) 10K type strain sequencing project: providing services to taxonomists for standard genome sequencing and annotation.</title>
        <authorList>
            <consortium name="The Broad Institute Genomics Platform"/>
            <consortium name="The Broad Institute Genome Sequencing Center for Infectious Disease"/>
            <person name="Wu L."/>
            <person name="Ma J."/>
        </authorList>
    </citation>
    <scope>NUCLEOTIDE SEQUENCE [LARGE SCALE GENOMIC DNA]</scope>
    <source>
        <strain evidence="6">JCM 31921</strain>
    </source>
</reference>
<keyword evidence="6" id="KW-1185">Reference proteome</keyword>
<accession>A0ABP8MT19</accession>
<dbReference type="PANTHER" id="PTHR37690:SF1">
    <property type="entry name" value="CHORISMATE DEHYDRATASE"/>
    <property type="match status" value="1"/>
</dbReference>
<dbReference type="InterPro" id="IPR030868">
    <property type="entry name" value="MqnA"/>
</dbReference>
<comment type="similarity">
    <text evidence="4">Belongs to the MqnA/MqnD family. MqnA subfamily.</text>
</comment>
<comment type="catalytic activity">
    <reaction evidence="4">
        <text>chorismate = 3-[(1-carboxyvinyl)-oxy]benzoate + H2O</text>
        <dbReference type="Rhea" id="RHEA:40051"/>
        <dbReference type="ChEBI" id="CHEBI:15377"/>
        <dbReference type="ChEBI" id="CHEBI:29748"/>
        <dbReference type="ChEBI" id="CHEBI:76981"/>
        <dbReference type="EC" id="4.2.1.151"/>
    </reaction>
</comment>
<evidence type="ECO:0000313" key="6">
    <source>
        <dbReference type="Proteomes" id="UP001501410"/>
    </source>
</evidence>
<dbReference type="SUPFAM" id="SSF53850">
    <property type="entry name" value="Periplasmic binding protein-like II"/>
    <property type="match status" value="1"/>
</dbReference>
<dbReference type="InterPro" id="IPR003773">
    <property type="entry name" value="Menaquinone_biosynth"/>
</dbReference>
<name>A0ABP8MT19_9BACT</name>
<dbReference type="EC" id="4.2.1.151" evidence="4"/>
<comment type="pathway">
    <text evidence="1 4">Quinol/quinone metabolism; menaquinone biosynthesis.</text>
</comment>
<comment type="function">
    <text evidence="4">Catalyzes the dehydration of chorismate into 3-[(1-carboxyvinyl)oxy]benzoate, a step in the biosynthesis of menaquinone (MK, vitamin K2).</text>
</comment>
<evidence type="ECO:0000256" key="4">
    <source>
        <dbReference type="HAMAP-Rule" id="MF_00995"/>
    </source>
</evidence>
<dbReference type="HAMAP" id="MF_00995">
    <property type="entry name" value="MqnA"/>
    <property type="match status" value="1"/>
</dbReference>
<protein>
    <recommendedName>
        <fullName evidence="4">Chorismate dehydratase</fullName>
        <ecNumber evidence="4">4.2.1.151</ecNumber>
    </recommendedName>
    <alternativeName>
        <fullName evidence="4">Menaquinone biosynthetic enzyme MqnA</fullName>
    </alternativeName>
</protein>
<dbReference type="Proteomes" id="UP001501410">
    <property type="component" value="Unassembled WGS sequence"/>
</dbReference>
<gene>
    <name evidence="4" type="primary">mqnA</name>
    <name evidence="5" type="ORF">GCM10023092_16320</name>
</gene>